<dbReference type="PROSITE" id="PS01165">
    <property type="entry name" value="COPPER_AMINE_OXID_2"/>
    <property type="match status" value="1"/>
</dbReference>
<feature type="domain" description="Copper amine oxidase N3-terminal" evidence="17">
    <location>
        <begin position="634"/>
        <end position="728"/>
    </location>
</feature>
<dbReference type="Pfam" id="PF02728">
    <property type="entry name" value="Cu_amine_oxidN3"/>
    <property type="match status" value="1"/>
</dbReference>
<dbReference type="PANTHER" id="PTHR10638">
    <property type="entry name" value="COPPER AMINE OXIDASE"/>
    <property type="match status" value="1"/>
</dbReference>
<evidence type="ECO:0000256" key="15">
    <source>
        <dbReference type="SAM" id="MobiDB-lite"/>
    </source>
</evidence>
<dbReference type="InterPro" id="IPR043137">
    <property type="entry name" value="GGT_ssub_C"/>
</dbReference>
<dbReference type="PRINTS" id="PR01210">
    <property type="entry name" value="GGTRANSPTASE"/>
</dbReference>
<dbReference type="EC" id="1.4.3.-" evidence="14"/>
<evidence type="ECO:0000256" key="13">
    <source>
        <dbReference type="PIRSR" id="PIRSR600269-51"/>
    </source>
</evidence>
<dbReference type="InterPro" id="IPR016182">
    <property type="entry name" value="Cu_amine_oxidase_N-reg"/>
</dbReference>
<evidence type="ECO:0000256" key="7">
    <source>
        <dbReference type="ARBA" id="ARBA00022772"/>
    </source>
</evidence>
<dbReference type="SUPFAM" id="SSF49998">
    <property type="entry name" value="Amine oxidase catalytic domain"/>
    <property type="match status" value="1"/>
</dbReference>
<feature type="modified residue" description="2',4',5'-topaquinone" evidence="13">
    <location>
        <position position="914"/>
    </location>
</feature>
<accession>D7CDM8</accession>
<name>D7CDM8_STRBB</name>
<reference evidence="18 19" key="1">
    <citation type="journal article" date="2010" name="J. Bacteriol.">
        <title>Genome sequence of the milbemycin-producing bacterium Streptomyces bingchenggensis.</title>
        <authorList>
            <person name="Wang X.J."/>
            <person name="Yan Y.J."/>
            <person name="Zhang B."/>
            <person name="An J."/>
            <person name="Wang J.J."/>
            <person name="Tian J."/>
            <person name="Jiang L."/>
            <person name="Chen Y.H."/>
            <person name="Huang S.X."/>
            <person name="Yin M."/>
            <person name="Zhang J."/>
            <person name="Gao A.L."/>
            <person name="Liu C.X."/>
            <person name="Zhu Z.X."/>
            <person name="Xiang W.S."/>
        </authorList>
    </citation>
    <scope>NUCLEOTIDE SEQUENCE [LARGE SCALE GENOMIC DNA]</scope>
    <source>
        <strain evidence="18 19">BCW-1</strain>
    </source>
</reference>
<dbReference type="NCBIfam" id="NF008559">
    <property type="entry name" value="PRK11504.1"/>
    <property type="match status" value="1"/>
</dbReference>
<evidence type="ECO:0000259" key="17">
    <source>
        <dbReference type="Pfam" id="PF02728"/>
    </source>
</evidence>
<evidence type="ECO:0000256" key="9">
    <source>
        <dbReference type="ARBA" id="ARBA00023008"/>
    </source>
</evidence>
<comment type="cofactor">
    <cofactor evidence="2">
        <name>Mn(2+)</name>
        <dbReference type="ChEBI" id="CHEBI:29035"/>
    </cofactor>
</comment>
<evidence type="ECO:0000256" key="3">
    <source>
        <dbReference type="ARBA" id="ARBA00001947"/>
    </source>
</evidence>
<dbReference type="Gene3D" id="3.10.450.40">
    <property type="match status" value="2"/>
</dbReference>
<keyword evidence="8 14" id="KW-0560">Oxidoreductase</keyword>
<keyword evidence="10" id="KW-0464">Manganese</keyword>
<dbReference type="InterPro" id="IPR029055">
    <property type="entry name" value="Ntn_hydrolases_N"/>
</dbReference>
<dbReference type="InterPro" id="IPR049947">
    <property type="entry name" value="Cu_Am_Ox_Cu-bd"/>
</dbReference>
<comment type="cofactor">
    <cofactor evidence="3">
        <name>Zn(2+)</name>
        <dbReference type="ChEBI" id="CHEBI:29105"/>
    </cofactor>
</comment>
<evidence type="ECO:0000256" key="4">
    <source>
        <dbReference type="ARBA" id="ARBA00007983"/>
    </source>
</evidence>
<comment type="subunit">
    <text evidence="5">Homodimer.</text>
</comment>
<dbReference type="Gene3D" id="3.60.20.40">
    <property type="match status" value="1"/>
</dbReference>
<evidence type="ECO:0000256" key="5">
    <source>
        <dbReference type="ARBA" id="ARBA00011738"/>
    </source>
</evidence>
<dbReference type="GO" id="GO:0048038">
    <property type="term" value="F:quinone binding"/>
    <property type="evidence" value="ECO:0007669"/>
    <property type="project" value="InterPro"/>
</dbReference>
<feature type="region of interest" description="Disordered" evidence="15">
    <location>
        <begin position="389"/>
        <end position="537"/>
    </location>
</feature>
<feature type="compositionally biased region" description="Basic residues" evidence="15">
    <location>
        <begin position="455"/>
        <end position="464"/>
    </location>
</feature>
<keyword evidence="6 14" id="KW-0479">Metal-binding</keyword>
<comment type="similarity">
    <text evidence="4 14">Belongs to the copper/topaquinone oxidase family.</text>
</comment>
<dbReference type="SUPFAM" id="SSF54416">
    <property type="entry name" value="Amine oxidase N-terminal region"/>
    <property type="match status" value="2"/>
</dbReference>
<dbReference type="Pfam" id="PF01179">
    <property type="entry name" value="Cu_amine_oxid"/>
    <property type="match status" value="1"/>
</dbReference>
<evidence type="ECO:0000256" key="11">
    <source>
        <dbReference type="ARBA" id="ARBA00048032"/>
    </source>
</evidence>
<evidence type="ECO:0000259" key="16">
    <source>
        <dbReference type="Pfam" id="PF01179"/>
    </source>
</evidence>
<feature type="domain" description="Copper amine oxidase catalytic" evidence="16">
    <location>
        <begin position="753"/>
        <end position="1157"/>
    </location>
</feature>
<evidence type="ECO:0000256" key="12">
    <source>
        <dbReference type="PIRSR" id="PIRSR600269-50"/>
    </source>
</evidence>
<evidence type="ECO:0000256" key="2">
    <source>
        <dbReference type="ARBA" id="ARBA00001936"/>
    </source>
</evidence>
<dbReference type="InterPro" id="IPR015802">
    <property type="entry name" value="Cu_amine_oxidase_N3"/>
</dbReference>
<evidence type="ECO:0000313" key="19">
    <source>
        <dbReference type="Proteomes" id="UP000000377"/>
    </source>
</evidence>
<dbReference type="Proteomes" id="UP000000377">
    <property type="component" value="Chromosome"/>
</dbReference>
<dbReference type="InterPro" id="IPR015798">
    <property type="entry name" value="Cu_amine_oxidase_C"/>
</dbReference>
<dbReference type="InterPro" id="IPR000269">
    <property type="entry name" value="Cu_amine_oxidase"/>
</dbReference>
<dbReference type="Pfam" id="PF01019">
    <property type="entry name" value="G_glu_transpept"/>
    <property type="match status" value="1"/>
</dbReference>
<evidence type="ECO:0000256" key="10">
    <source>
        <dbReference type="ARBA" id="ARBA00023211"/>
    </source>
</evidence>
<dbReference type="InterPro" id="IPR036460">
    <property type="entry name" value="Cu_amine_oxidase_C_sf"/>
</dbReference>
<dbReference type="GO" id="GO:0008131">
    <property type="term" value="F:primary methylamine oxidase activity"/>
    <property type="evidence" value="ECO:0007669"/>
    <property type="project" value="UniProtKB-EC"/>
</dbReference>
<gene>
    <name evidence="18" type="primary">tynA</name>
    <name evidence="18" type="ordered locus">SBI_01422</name>
</gene>
<dbReference type="AlphaFoldDB" id="D7CDM8"/>
<evidence type="ECO:0000256" key="1">
    <source>
        <dbReference type="ARBA" id="ARBA00001935"/>
    </source>
</evidence>
<dbReference type="PATRIC" id="fig|749414.3.peg.1459"/>
<keyword evidence="19" id="KW-1185">Reference proteome</keyword>
<dbReference type="PROSITE" id="PS01164">
    <property type="entry name" value="COPPER_AMINE_OXID_1"/>
    <property type="match status" value="1"/>
</dbReference>
<dbReference type="HOGENOM" id="CLU_272483_0_0_11"/>
<sequence length="1185" mass="127141">MTAASRLILAAPHPAALTAARRAAERGGNAVDAALAAAVVLTVVYPHQCSLGGDLIALVHSPDGTVRAVLSAGAAAHDVDVDTLRAADRRMPAQGPQTVTVPGAVAGWAELAEAHGTPGTLAATLRDAAALAEEGATVSAGLARAVREQSARIAADPGLSALLTGPGGAPLDEGDPLPQPRLAAVLRALADDPSSFYRGAVAEALADGLRRAGSPLTASDLAAHRTESVEALTLDVFGTRWWTAPPPSQGASLLAVLEAADAAATLPEPWRTGLLAARCQDASAARDRLLGDPRGTEVGLDGLLRPAPLAGARPPKPPFRPAGDTVAVTAVDSSGLAVSLIQSVYQTFGSGICEPDTGIVLHNRGSAFSLLPGHPALIGPGLRPPHTLCPVLGRSAHAGRPGRLPGRPGPAADPRPDGAGSDGPGRRPGRRAGPATLGGRRPRHRPRNADPAGRARVRPRRHARLPVERTGRCRSRPHRPGRSHPGCAAGRRRPAGRRLRSTRRRRHRVPRPAPRRRRGRPRRIFGRKPPMSTLAPEPVPADAPHPLDPLTAAELATAAKVLRGDARVTEDARFWGVTLDEDHARRAAPGDTRRARAVVICPSAHLAYEVGLELGDTPRSTAWRELDVRSPGCSSEEARQAAAACRADPRFQRALALRGIHDVSLVMVDPESIGGFEPPEYKGRRLTWGSVWHRTSEDDNGYARPVQGVVPIIDMESMEILHIEDHGVVPLSQESGVFSTGVVPPRPGLRPLEVVQPEGPSFTVTGQRIDWQGWSVRVGFTHREGLVLHDLTFDAGGKGPRQVIRRAAVNEMYVPYFDTASTQYRKNFFDWGEYGAGPLTNSLALGCDCLGVIHYFDAAVLGGDGVPRVIPNAVCLHEEDDGILWKHHDGRSGRTEVRRSRRLIISAFATVANYDYGFYWSLYQDGSVMLEIKMTGILSATGVAESEETPYARRVAPNVAVTNHQHFFSVRLDMAVDGPRNRLVEVTAEHETDPELDPYGNAARTVLRPILSEAEGARRTDPSRALHWRVESAEARNRMGEPTAYRVHLENTAVLPVREDSVCARRAPFVGRQLWATAYDPDRRFVAGEYPNQAEPGADGVHKWQEEDRSLDGTDLVLWATVGSHHFPRPEEWPVMPVARARLRLEPDGFFDRNPALDVPPPVSCHAPRPAAAGHGSGAPDHCCE</sequence>
<comment type="cofactor">
    <cofactor evidence="1">
        <name>Cu cation</name>
        <dbReference type="ChEBI" id="CHEBI:23378"/>
    </cofactor>
</comment>
<dbReference type="InterPro" id="IPR049948">
    <property type="entry name" value="Cu_Am_ox_TPQ-bd"/>
</dbReference>
<comment type="PTM">
    <text evidence="13 14">Topaquinone (TPQ) is generated by copper-dependent autoxidation of a specific tyrosyl residue.</text>
</comment>
<comment type="catalytic activity">
    <reaction evidence="11">
        <text>a primary methyl amine + O2 + H2O = an aldehyde + H2O2 + NH4(+)</text>
        <dbReference type="Rhea" id="RHEA:16153"/>
        <dbReference type="ChEBI" id="CHEBI:15377"/>
        <dbReference type="ChEBI" id="CHEBI:15379"/>
        <dbReference type="ChEBI" id="CHEBI:16240"/>
        <dbReference type="ChEBI" id="CHEBI:17478"/>
        <dbReference type="ChEBI" id="CHEBI:28938"/>
        <dbReference type="ChEBI" id="CHEBI:228804"/>
        <dbReference type="EC" id="1.4.3.21"/>
    </reaction>
</comment>
<protein>
    <recommendedName>
        <fullName evidence="14">Amine oxidase</fullName>
        <ecNumber evidence="14">1.4.3.-</ecNumber>
    </recommendedName>
</protein>
<evidence type="ECO:0000256" key="8">
    <source>
        <dbReference type="ARBA" id="ARBA00023002"/>
    </source>
</evidence>
<evidence type="ECO:0000256" key="6">
    <source>
        <dbReference type="ARBA" id="ARBA00022723"/>
    </source>
</evidence>
<feature type="compositionally biased region" description="Basic residues" evidence="15">
    <location>
        <begin position="472"/>
        <end position="482"/>
    </location>
</feature>
<feature type="active site" description="Schiff-base intermediate with substrate; via topaquinone" evidence="12">
    <location>
        <position position="914"/>
    </location>
</feature>
<evidence type="ECO:0000313" key="18">
    <source>
        <dbReference type="EMBL" id="ADI04543.1"/>
    </source>
</evidence>
<dbReference type="PANTHER" id="PTHR10638:SF86">
    <property type="entry name" value="COPPER AMINE OXIDASE 1-RELATED"/>
    <property type="match status" value="1"/>
</dbReference>
<dbReference type="eggNOG" id="COG0405">
    <property type="taxonomic scope" value="Bacteria"/>
</dbReference>
<dbReference type="RefSeq" id="WP_014174022.1">
    <property type="nucleotide sequence ID" value="NC_016582.1"/>
</dbReference>
<dbReference type="GO" id="GO:0005507">
    <property type="term" value="F:copper ion binding"/>
    <property type="evidence" value="ECO:0007669"/>
    <property type="project" value="InterPro"/>
</dbReference>
<organism evidence="18 19">
    <name type="scientific">Streptomyces bingchenggensis (strain BCW-1)</name>
    <dbReference type="NCBI Taxonomy" id="749414"/>
    <lineage>
        <taxon>Bacteria</taxon>
        <taxon>Bacillati</taxon>
        <taxon>Actinomycetota</taxon>
        <taxon>Actinomycetes</taxon>
        <taxon>Kitasatosporales</taxon>
        <taxon>Streptomycetaceae</taxon>
        <taxon>Streptomyces</taxon>
    </lineage>
</organism>
<keyword evidence="7 12" id="KW-0801">TPQ</keyword>
<keyword evidence="9 14" id="KW-0186">Copper</keyword>
<dbReference type="SUPFAM" id="SSF56235">
    <property type="entry name" value="N-terminal nucleophile aminohydrolases (Ntn hydrolases)"/>
    <property type="match status" value="1"/>
</dbReference>
<dbReference type="STRING" id="749414.SBI_01422"/>
<feature type="active site" description="Proton acceptor" evidence="12">
    <location>
        <position position="830"/>
    </location>
</feature>
<dbReference type="KEGG" id="sbh:SBI_01422"/>
<evidence type="ECO:0000256" key="14">
    <source>
        <dbReference type="RuleBase" id="RU000672"/>
    </source>
</evidence>
<dbReference type="EMBL" id="CP002047">
    <property type="protein sequence ID" value="ADI04543.1"/>
    <property type="molecule type" value="Genomic_DNA"/>
</dbReference>
<dbReference type="eggNOG" id="COG3733">
    <property type="taxonomic scope" value="Bacteria"/>
</dbReference>
<feature type="compositionally biased region" description="Basic residues" evidence="15">
    <location>
        <begin position="490"/>
        <end position="526"/>
    </location>
</feature>
<dbReference type="Gene3D" id="2.70.98.20">
    <property type="entry name" value="Copper amine oxidase, catalytic domain"/>
    <property type="match status" value="1"/>
</dbReference>
<dbReference type="GO" id="GO:0009308">
    <property type="term" value="P:amine metabolic process"/>
    <property type="evidence" value="ECO:0007669"/>
    <property type="project" value="UniProtKB-UniRule"/>
</dbReference>
<comment type="cofactor">
    <cofactor evidence="14">
        <name>Cu cation</name>
        <dbReference type="ChEBI" id="CHEBI:23378"/>
    </cofactor>
    <text evidence="14">Contains 1 topaquinone per subunit.</text>
</comment>
<proteinExistence type="inferred from homology"/>